<sequence length="11" mass="1213">MLKAKPKRGAI</sequence>
<name>A0A2P2QGL9_RHIMU</name>
<accession>A0A2P2QGL9</accession>
<organism evidence="1">
    <name type="scientific">Rhizophora mucronata</name>
    <name type="common">Asiatic mangrove</name>
    <dbReference type="NCBI Taxonomy" id="61149"/>
    <lineage>
        <taxon>Eukaryota</taxon>
        <taxon>Viridiplantae</taxon>
        <taxon>Streptophyta</taxon>
        <taxon>Embryophyta</taxon>
        <taxon>Tracheophyta</taxon>
        <taxon>Spermatophyta</taxon>
        <taxon>Magnoliopsida</taxon>
        <taxon>eudicotyledons</taxon>
        <taxon>Gunneridae</taxon>
        <taxon>Pentapetalae</taxon>
        <taxon>rosids</taxon>
        <taxon>fabids</taxon>
        <taxon>Malpighiales</taxon>
        <taxon>Rhizophoraceae</taxon>
        <taxon>Rhizophora</taxon>
    </lineage>
</organism>
<protein>
    <submittedName>
        <fullName evidence="1">Uncharacterized protein</fullName>
    </submittedName>
</protein>
<proteinExistence type="predicted"/>
<reference evidence="1" key="1">
    <citation type="submission" date="2018-02" db="EMBL/GenBank/DDBJ databases">
        <title>Rhizophora mucronata_Transcriptome.</title>
        <authorList>
            <person name="Meera S.P."/>
            <person name="Sreeshan A."/>
            <person name="Augustine A."/>
        </authorList>
    </citation>
    <scope>NUCLEOTIDE SEQUENCE</scope>
    <source>
        <tissue evidence="1">Leaf</tissue>
    </source>
</reference>
<dbReference type="EMBL" id="GGEC01085669">
    <property type="protein sequence ID" value="MBX66153.1"/>
    <property type="molecule type" value="Transcribed_RNA"/>
</dbReference>
<evidence type="ECO:0000313" key="1">
    <source>
        <dbReference type="EMBL" id="MBX66153.1"/>
    </source>
</evidence>